<name>A0A5D3KID1_9BRAD</name>
<accession>A0A5D3KID1</accession>
<keyword evidence="1" id="KW-0732">Signal</keyword>
<dbReference type="OrthoDB" id="8139212at2"/>
<feature type="signal peptide" evidence="1">
    <location>
        <begin position="1"/>
        <end position="34"/>
    </location>
</feature>
<protein>
    <submittedName>
        <fullName evidence="2">Uncharacterized protein</fullName>
    </submittedName>
</protein>
<keyword evidence="3" id="KW-1185">Reference proteome</keyword>
<proteinExistence type="predicted"/>
<organism evidence="2 3">
    <name type="scientific">Bradyrhizobium rifense</name>
    <dbReference type="NCBI Taxonomy" id="515499"/>
    <lineage>
        <taxon>Bacteria</taxon>
        <taxon>Pseudomonadati</taxon>
        <taxon>Pseudomonadota</taxon>
        <taxon>Alphaproteobacteria</taxon>
        <taxon>Hyphomicrobiales</taxon>
        <taxon>Nitrobacteraceae</taxon>
        <taxon>Bradyrhizobium</taxon>
    </lineage>
</organism>
<sequence>MAFPRPTVYGRPMSRLLCLFVAVILSLLPATAPAEPVAKKPKQSWHGYGFLPGYRQPLSNSQPIFMQKNGFRRYARENQRPWYIDPVPSYYRYIDGERYYFGRPGFGGSRYNGGSFGPCWTRTPIGAIWNCG</sequence>
<dbReference type="Proteomes" id="UP000324758">
    <property type="component" value="Unassembled WGS sequence"/>
</dbReference>
<dbReference type="EMBL" id="VSSS01000050">
    <property type="protein sequence ID" value="TYL90978.1"/>
    <property type="molecule type" value="Genomic_DNA"/>
</dbReference>
<evidence type="ECO:0000256" key="1">
    <source>
        <dbReference type="SAM" id="SignalP"/>
    </source>
</evidence>
<dbReference type="AlphaFoldDB" id="A0A5D3KID1"/>
<feature type="chain" id="PRO_5022991228" evidence="1">
    <location>
        <begin position="35"/>
        <end position="132"/>
    </location>
</feature>
<gene>
    <name evidence="2" type="ORF">FXB40_30620</name>
</gene>
<evidence type="ECO:0000313" key="3">
    <source>
        <dbReference type="Proteomes" id="UP000324758"/>
    </source>
</evidence>
<comment type="caution">
    <text evidence="2">The sequence shown here is derived from an EMBL/GenBank/DDBJ whole genome shotgun (WGS) entry which is preliminary data.</text>
</comment>
<reference evidence="2 3" key="1">
    <citation type="submission" date="2019-08" db="EMBL/GenBank/DDBJ databases">
        <title>Bradyrhizobium hipponensis sp. nov., a rhizobium isolated from a Lupinus angustifolius root nodule in Tunisia.</title>
        <authorList>
            <person name="Off K."/>
            <person name="Rejili M."/>
            <person name="Mars M."/>
            <person name="Brachmann A."/>
            <person name="Marin M."/>
        </authorList>
    </citation>
    <scope>NUCLEOTIDE SEQUENCE [LARGE SCALE GENOMIC DNA]</scope>
    <source>
        <strain evidence="2 3">CTAW71</strain>
    </source>
</reference>
<evidence type="ECO:0000313" key="2">
    <source>
        <dbReference type="EMBL" id="TYL90978.1"/>
    </source>
</evidence>